<gene>
    <name evidence="1" type="ORF">g.61528</name>
</gene>
<dbReference type="EMBL" id="GDHC01014362">
    <property type="protein sequence ID" value="JAQ04267.1"/>
    <property type="molecule type" value="Transcribed_RNA"/>
</dbReference>
<protein>
    <submittedName>
        <fullName evidence="1">Uncharacterized protein</fullName>
    </submittedName>
</protein>
<sequence length="123" mass="14107">MVPSTVSLPLVLEEAGIHFERKVGQTLLPRCGVGKDEIAASHDTSRQSQAALLKTKAEMLGRGRWSSIEQSINNRLRITHRLDDLRKKRVQTEDQKRKIVFNKVERWYGTFGISVQFPIRITH</sequence>
<reference evidence="1" key="1">
    <citation type="journal article" date="2016" name="Gigascience">
        <title>De novo construction of an expanded transcriptome assembly for the western tarnished plant bug, Lygus hesperus.</title>
        <authorList>
            <person name="Tassone E.E."/>
            <person name="Geib S.M."/>
            <person name="Hall B."/>
            <person name="Fabrick J.A."/>
            <person name="Brent C.S."/>
            <person name="Hull J.J."/>
        </authorList>
    </citation>
    <scope>NUCLEOTIDE SEQUENCE</scope>
</reference>
<evidence type="ECO:0000313" key="1">
    <source>
        <dbReference type="EMBL" id="JAQ04267.1"/>
    </source>
</evidence>
<organism evidence="1">
    <name type="scientific">Lygus hesperus</name>
    <name type="common">Western plant bug</name>
    <dbReference type="NCBI Taxonomy" id="30085"/>
    <lineage>
        <taxon>Eukaryota</taxon>
        <taxon>Metazoa</taxon>
        <taxon>Ecdysozoa</taxon>
        <taxon>Arthropoda</taxon>
        <taxon>Hexapoda</taxon>
        <taxon>Insecta</taxon>
        <taxon>Pterygota</taxon>
        <taxon>Neoptera</taxon>
        <taxon>Paraneoptera</taxon>
        <taxon>Hemiptera</taxon>
        <taxon>Heteroptera</taxon>
        <taxon>Panheteroptera</taxon>
        <taxon>Cimicomorpha</taxon>
        <taxon>Miridae</taxon>
        <taxon>Mirini</taxon>
        <taxon>Lygus</taxon>
    </lineage>
</organism>
<proteinExistence type="predicted"/>
<name>A0A146LB00_LYGHE</name>
<dbReference type="AlphaFoldDB" id="A0A146LB00"/>
<accession>A0A146LB00</accession>